<sequence>MVDAELCIALAFSLQYVRLCVLCWMLTMAHHMHSQFRTSLHLNPITDNAIGKHFCRYSVFAWGVPGILLGASIMVQYHDKAGKLLDTASLKSQNCWFLDRNAFIYGLLVPSTIFISVTLYYLVRSALVARYVISMQVDRKLRDKMRRKRMLHIALFAKITVLLGLVVTLGALSKLARSETAWIAYHVGQGLQGIFVAMLVTCNCQVLKLYTRSMKSRASRHIPVYASMGRASSTAVSKSTSLQLLTWEPAPDPV</sequence>
<dbReference type="AlphaFoldDB" id="A0A139WHE9"/>
<dbReference type="PANTHER" id="PTHR45902:SF2">
    <property type="entry name" value="G-PROTEIN COUPLED RECEPTORS FAMILY 2 PROFILE 2 DOMAIN-CONTAINING PROTEIN"/>
    <property type="match status" value="1"/>
</dbReference>
<dbReference type="PROSITE" id="PS50261">
    <property type="entry name" value="G_PROTEIN_RECEP_F2_4"/>
    <property type="match status" value="1"/>
</dbReference>
<keyword evidence="3 5" id="KW-1133">Transmembrane helix</keyword>
<feature type="transmembrane region" description="Helical" evidence="5">
    <location>
        <begin position="59"/>
        <end position="77"/>
    </location>
</feature>
<dbReference type="GO" id="GO:0007166">
    <property type="term" value="P:cell surface receptor signaling pathway"/>
    <property type="evidence" value="ECO:0007669"/>
    <property type="project" value="InterPro"/>
</dbReference>
<evidence type="ECO:0000256" key="2">
    <source>
        <dbReference type="ARBA" id="ARBA00022692"/>
    </source>
</evidence>
<accession>A0A139WHE9</accession>
<dbReference type="InParanoid" id="A0A139WHE9"/>
<feature type="transmembrane region" description="Helical" evidence="5">
    <location>
        <begin position="150"/>
        <end position="171"/>
    </location>
</feature>
<evidence type="ECO:0000313" key="7">
    <source>
        <dbReference type="EMBL" id="KYB27217.1"/>
    </source>
</evidence>
<proteinExistence type="predicted"/>
<evidence type="ECO:0000259" key="6">
    <source>
        <dbReference type="PROSITE" id="PS50261"/>
    </source>
</evidence>
<gene>
    <name evidence="7" type="primary">AUGUSTUS-3.0.2_33147</name>
    <name evidence="7" type="ORF">TcasGA2_TC033147</name>
</gene>
<dbReference type="InterPro" id="IPR000832">
    <property type="entry name" value="GPCR_2_secretin-like"/>
</dbReference>
<dbReference type="InterPro" id="IPR053231">
    <property type="entry name" value="GPCR_LN-TM7"/>
</dbReference>
<dbReference type="GO" id="GO:0004930">
    <property type="term" value="F:G protein-coupled receptor activity"/>
    <property type="evidence" value="ECO:0007669"/>
    <property type="project" value="InterPro"/>
</dbReference>
<reference evidence="7 8" key="1">
    <citation type="journal article" date="2008" name="Nature">
        <title>The genome of the model beetle and pest Tribolium castaneum.</title>
        <authorList>
            <consortium name="Tribolium Genome Sequencing Consortium"/>
            <person name="Richards S."/>
            <person name="Gibbs R.A."/>
            <person name="Weinstock G.M."/>
            <person name="Brown S.J."/>
            <person name="Denell R."/>
            <person name="Beeman R.W."/>
            <person name="Gibbs R."/>
            <person name="Beeman R.W."/>
            <person name="Brown S.J."/>
            <person name="Bucher G."/>
            <person name="Friedrich M."/>
            <person name="Grimmelikhuijzen C.J."/>
            <person name="Klingler M."/>
            <person name="Lorenzen M."/>
            <person name="Richards S."/>
            <person name="Roth S."/>
            <person name="Schroder R."/>
            <person name="Tautz D."/>
            <person name="Zdobnov E.M."/>
            <person name="Muzny D."/>
            <person name="Gibbs R.A."/>
            <person name="Weinstock G.M."/>
            <person name="Attaway T."/>
            <person name="Bell S."/>
            <person name="Buhay C.J."/>
            <person name="Chandrabose M.N."/>
            <person name="Chavez D."/>
            <person name="Clerk-Blankenburg K.P."/>
            <person name="Cree A."/>
            <person name="Dao M."/>
            <person name="Davis C."/>
            <person name="Chacko J."/>
            <person name="Dinh H."/>
            <person name="Dugan-Rocha S."/>
            <person name="Fowler G."/>
            <person name="Garner T.T."/>
            <person name="Garnes J."/>
            <person name="Gnirke A."/>
            <person name="Hawes A."/>
            <person name="Hernandez J."/>
            <person name="Hines S."/>
            <person name="Holder M."/>
            <person name="Hume J."/>
            <person name="Jhangiani S.N."/>
            <person name="Joshi V."/>
            <person name="Khan Z.M."/>
            <person name="Jackson L."/>
            <person name="Kovar C."/>
            <person name="Kowis A."/>
            <person name="Lee S."/>
            <person name="Lewis L.R."/>
            <person name="Margolis J."/>
            <person name="Morgan M."/>
            <person name="Nazareth L.V."/>
            <person name="Nguyen N."/>
            <person name="Okwuonu G."/>
            <person name="Parker D."/>
            <person name="Richards S."/>
            <person name="Ruiz S.J."/>
            <person name="Santibanez J."/>
            <person name="Savard J."/>
            <person name="Scherer S.E."/>
            <person name="Schneider B."/>
            <person name="Sodergren E."/>
            <person name="Tautz D."/>
            <person name="Vattahil S."/>
            <person name="Villasana D."/>
            <person name="White C.S."/>
            <person name="Wright R."/>
            <person name="Park Y."/>
            <person name="Beeman R.W."/>
            <person name="Lord J."/>
            <person name="Oppert B."/>
            <person name="Lorenzen M."/>
            <person name="Brown S."/>
            <person name="Wang L."/>
            <person name="Savard J."/>
            <person name="Tautz D."/>
            <person name="Richards S."/>
            <person name="Weinstock G."/>
            <person name="Gibbs R.A."/>
            <person name="Liu Y."/>
            <person name="Worley K."/>
            <person name="Weinstock G."/>
            <person name="Elsik C.G."/>
            <person name="Reese J.T."/>
            <person name="Elhaik E."/>
            <person name="Landan G."/>
            <person name="Graur D."/>
            <person name="Arensburger P."/>
            <person name="Atkinson P."/>
            <person name="Beeman R.W."/>
            <person name="Beidler J."/>
            <person name="Brown S.J."/>
            <person name="Demuth J.P."/>
            <person name="Drury D.W."/>
            <person name="Du Y.Z."/>
            <person name="Fujiwara H."/>
            <person name="Lorenzen M."/>
            <person name="Maselli V."/>
            <person name="Osanai M."/>
            <person name="Park Y."/>
            <person name="Robertson H.M."/>
            <person name="Tu Z."/>
            <person name="Wang J.J."/>
            <person name="Wang S."/>
            <person name="Richards S."/>
            <person name="Song H."/>
            <person name="Zhang L."/>
            <person name="Sodergren E."/>
            <person name="Werner D."/>
            <person name="Stanke M."/>
            <person name="Morgenstern B."/>
            <person name="Solovyev V."/>
            <person name="Kosarev P."/>
            <person name="Brown G."/>
            <person name="Chen H.C."/>
            <person name="Ermolaeva O."/>
            <person name="Hlavina W."/>
            <person name="Kapustin Y."/>
            <person name="Kiryutin B."/>
            <person name="Kitts P."/>
            <person name="Maglott D."/>
            <person name="Pruitt K."/>
            <person name="Sapojnikov V."/>
            <person name="Souvorov A."/>
            <person name="Mackey A.J."/>
            <person name="Waterhouse R.M."/>
            <person name="Wyder S."/>
            <person name="Zdobnov E.M."/>
            <person name="Zdobnov E.M."/>
            <person name="Wyder S."/>
            <person name="Kriventseva E.V."/>
            <person name="Kadowaki T."/>
            <person name="Bork P."/>
            <person name="Aranda M."/>
            <person name="Bao R."/>
            <person name="Beermann A."/>
            <person name="Berns N."/>
            <person name="Bolognesi R."/>
            <person name="Bonneton F."/>
            <person name="Bopp D."/>
            <person name="Brown S.J."/>
            <person name="Bucher G."/>
            <person name="Butts T."/>
            <person name="Chaumot A."/>
            <person name="Denell R.E."/>
            <person name="Ferrier D.E."/>
            <person name="Friedrich M."/>
            <person name="Gordon C.M."/>
            <person name="Jindra M."/>
            <person name="Klingler M."/>
            <person name="Lan Q."/>
            <person name="Lattorff H.M."/>
            <person name="Laudet V."/>
            <person name="von Levetsow C."/>
            <person name="Liu Z."/>
            <person name="Lutz R."/>
            <person name="Lynch J.A."/>
            <person name="da Fonseca R.N."/>
            <person name="Posnien N."/>
            <person name="Reuter R."/>
            <person name="Roth S."/>
            <person name="Savard J."/>
            <person name="Schinko J.B."/>
            <person name="Schmitt C."/>
            <person name="Schoppmeier M."/>
            <person name="Schroder R."/>
            <person name="Shippy T.D."/>
            <person name="Simonnet F."/>
            <person name="Marques-Souza H."/>
            <person name="Tautz D."/>
            <person name="Tomoyasu Y."/>
            <person name="Trauner J."/>
            <person name="Van der Zee M."/>
            <person name="Vervoort M."/>
            <person name="Wittkopp N."/>
            <person name="Wimmer E.A."/>
            <person name="Yang X."/>
            <person name="Jones A.K."/>
            <person name="Sattelle D.B."/>
            <person name="Ebert P.R."/>
            <person name="Nelson D."/>
            <person name="Scott J.G."/>
            <person name="Beeman R.W."/>
            <person name="Muthukrishnan S."/>
            <person name="Kramer K.J."/>
            <person name="Arakane Y."/>
            <person name="Beeman R.W."/>
            <person name="Zhu Q."/>
            <person name="Hogenkamp D."/>
            <person name="Dixit R."/>
            <person name="Oppert B."/>
            <person name="Jiang H."/>
            <person name="Zou Z."/>
            <person name="Marshall J."/>
            <person name="Elpidina E."/>
            <person name="Vinokurov K."/>
            <person name="Oppert C."/>
            <person name="Zou Z."/>
            <person name="Evans J."/>
            <person name="Lu Z."/>
            <person name="Zhao P."/>
            <person name="Sumathipala N."/>
            <person name="Altincicek B."/>
            <person name="Vilcinskas A."/>
            <person name="Williams M."/>
            <person name="Hultmark D."/>
            <person name="Hetru C."/>
            <person name="Jiang H."/>
            <person name="Grimmelikhuijzen C.J."/>
            <person name="Hauser F."/>
            <person name="Cazzamali G."/>
            <person name="Williamson M."/>
            <person name="Park Y."/>
            <person name="Li B."/>
            <person name="Tanaka Y."/>
            <person name="Predel R."/>
            <person name="Neupert S."/>
            <person name="Schachtner J."/>
            <person name="Verleyen P."/>
            <person name="Raible F."/>
            <person name="Bork P."/>
            <person name="Friedrich M."/>
            <person name="Walden K.K."/>
            <person name="Robertson H.M."/>
            <person name="Angeli S."/>
            <person name="Foret S."/>
            <person name="Bucher G."/>
            <person name="Schuetz S."/>
            <person name="Maleszka R."/>
            <person name="Wimmer E.A."/>
            <person name="Beeman R.W."/>
            <person name="Lorenzen M."/>
            <person name="Tomoyasu Y."/>
            <person name="Miller S.C."/>
            <person name="Grossmann D."/>
            <person name="Bucher G."/>
        </authorList>
    </citation>
    <scope>NUCLEOTIDE SEQUENCE [LARGE SCALE GENOMIC DNA]</scope>
    <source>
        <strain evidence="7 8">Georgia GA2</strain>
    </source>
</reference>
<evidence type="ECO:0000256" key="3">
    <source>
        <dbReference type="ARBA" id="ARBA00022989"/>
    </source>
</evidence>
<keyword evidence="2 5" id="KW-0812">Transmembrane</keyword>
<feature type="domain" description="G-protein coupled receptors family 2 profile 2" evidence="6">
    <location>
        <begin position="1"/>
        <end position="204"/>
    </location>
</feature>
<dbReference type="eggNOG" id="KOG4193">
    <property type="taxonomic scope" value="Eukaryota"/>
</dbReference>
<organism evidence="7 8">
    <name type="scientific">Tribolium castaneum</name>
    <name type="common">Red flour beetle</name>
    <dbReference type="NCBI Taxonomy" id="7070"/>
    <lineage>
        <taxon>Eukaryota</taxon>
        <taxon>Metazoa</taxon>
        <taxon>Ecdysozoa</taxon>
        <taxon>Arthropoda</taxon>
        <taxon>Hexapoda</taxon>
        <taxon>Insecta</taxon>
        <taxon>Pterygota</taxon>
        <taxon>Neoptera</taxon>
        <taxon>Endopterygota</taxon>
        <taxon>Coleoptera</taxon>
        <taxon>Polyphaga</taxon>
        <taxon>Cucujiformia</taxon>
        <taxon>Tenebrionidae</taxon>
        <taxon>Tenebrionidae incertae sedis</taxon>
        <taxon>Tribolium</taxon>
    </lineage>
</organism>
<reference evidence="7 8" key="2">
    <citation type="journal article" date="2010" name="Nucleic Acids Res.">
        <title>BeetleBase in 2010: revisions to provide comprehensive genomic information for Tribolium castaneum.</title>
        <authorList>
            <person name="Kim H.S."/>
            <person name="Murphy T."/>
            <person name="Xia J."/>
            <person name="Caragea D."/>
            <person name="Park Y."/>
            <person name="Beeman R.W."/>
            <person name="Lorenzen M.D."/>
            <person name="Butcher S."/>
            <person name="Manak J.R."/>
            <person name="Brown S.J."/>
        </authorList>
    </citation>
    <scope>GENOME REANNOTATION</scope>
    <source>
        <strain evidence="7 8">Georgia GA2</strain>
    </source>
</reference>
<feature type="transmembrane region" description="Helical" evidence="5">
    <location>
        <begin position="6"/>
        <end position="27"/>
    </location>
</feature>
<name>A0A139WHE9_TRICA</name>
<evidence type="ECO:0000313" key="8">
    <source>
        <dbReference type="Proteomes" id="UP000007266"/>
    </source>
</evidence>
<dbReference type="Proteomes" id="UP000007266">
    <property type="component" value="Linkage group 5"/>
</dbReference>
<dbReference type="Pfam" id="PF00002">
    <property type="entry name" value="7tm_2"/>
    <property type="match status" value="1"/>
</dbReference>
<dbReference type="GO" id="GO:0016020">
    <property type="term" value="C:membrane"/>
    <property type="evidence" value="ECO:0007669"/>
    <property type="project" value="UniProtKB-SubCell"/>
</dbReference>
<dbReference type="PANTHER" id="PTHR45902">
    <property type="entry name" value="LATROPHILIN RECEPTOR-LIKE PROTEIN A"/>
    <property type="match status" value="1"/>
</dbReference>
<keyword evidence="4 5" id="KW-0472">Membrane</keyword>
<protein>
    <recommendedName>
        <fullName evidence="6">G-protein coupled receptors family 2 profile 2 domain-containing protein</fullName>
    </recommendedName>
</protein>
<comment type="subcellular location">
    <subcellularLocation>
        <location evidence="1">Membrane</location>
        <topology evidence="1">Multi-pass membrane protein</topology>
    </subcellularLocation>
</comment>
<keyword evidence="8" id="KW-1185">Reference proteome</keyword>
<feature type="transmembrane region" description="Helical" evidence="5">
    <location>
        <begin position="102"/>
        <end position="123"/>
    </location>
</feature>
<dbReference type="Gene3D" id="1.20.1070.10">
    <property type="entry name" value="Rhodopsin 7-helix transmembrane proteins"/>
    <property type="match status" value="1"/>
</dbReference>
<dbReference type="EMBL" id="KQ971343">
    <property type="protein sequence ID" value="KYB27217.1"/>
    <property type="molecule type" value="Genomic_DNA"/>
</dbReference>
<evidence type="ECO:0000256" key="5">
    <source>
        <dbReference type="SAM" id="Phobius"/>
    </source>
</evidence>
<evidence type="ECO:0000256" key="4">
    <source>
        <dbReference type="ARBA" id="ARBA00023136"/>
    </source>
</evidence>
<feature type="transmembrane region" description="Helical" evidence="5">
    <location>
        <begin position="191"/>
        <end position="210"/>
    </location>
</feature>
<evidence type="ECO:0000256" key="1">
    <source>
        <dbReference type="ARBA" id="ARBA00004141"/>
    </source>
</evidence>
<dbReference type="InterPro" id="IPR017981">
    <property type="entry name" value="GPCR_2-like_7TM"/>
</dbReference>
<dbReference type="OMA" id="AVWFAFC"/>